<evidence type="ECO:0000256" key="2">
    <source>
        <dbReference type="ARBA" id="ARBA00022692"/>
    </source>
</evidence>
<keyword evidence="4 5" id="KW-0472">Membrane</keyword>
<evidence type="ECO:0000256" key="4">
    <source>
        <dbReference type="ARBA" id="ARBA00023136"/>
    </source>
</evidence>
<dbReference type="Pfam" id="PF06271">
    <property type="entry name" value="RDD"/>
    <property type="match status" value="1"/>
</dbReference>
<evidence type="ECO:0000313" key="7">
    <source>
        <dbReference type="EMBL" id="RCG22830.1"/>
    </source>
</evidence>
<evidence type="ECO:0000259" key="6">
    <source>
        <dbReference type="Pfam" id="PF06271"/>
    </source>
</evidence>
<name>A0A367F054_9ACTN</name>
<keyword evidence="8" id="KW-1185">Reference proteome</keyword>
<feature type="domain" description="RDD" evidence="6">
    <location>
        <begin position="17"/>
        <end position="169"/>
    </location>
</feature>
<gene>
    <name evidence="7" type="ORF">DQ384_35160</name>
</gene>
<dbReference type="RefSeq" id="WP_114033189.1">
    <property type="nucleotide sequence ID" value="NZ_QOIL01000027.1"/>
</dbReference>
<dbReference type="GO" id="GO:0016020">
    <property type="term" value="C:membrane"/>
    <property type="evidence" value="ECO:0007669"/>
    <property type="project" value="UniProtKB-SubCell"/>
</dbReference>
<reference evidence="7 8" key="1">
    <citation type="submission" date="2018-06" db="EMBL/GenBank/DDBJ databases">
        <title>Sphaerisporangium craniellae sp. nov., isolated from a marine sponge in the South China Sea.</title>
        <authorList>
            <person name="Li L."/>
        </authorList>
    </citation>
    <scope>NUCLEOTIDE SEQUENCE [LARGE SCALE GENOMIC DNA]</scope>
    <source>
        <strain evidence="7 8">CCTCC AA 208026</strain>
    </source>
</reference>
<dbReference type="EMBL" id="QOIL01000027">
    <property type="protein sequence ID" value="RCG22830.1"/>
    <property type="molecule type" value="Genomic_DNA"/>
</dbReference>
<proteinExistence type="predicted"/>
<evidence type="ECO:0000256" key="3">
    <source>
        <dbReference type="ARBA" id="ARBA00022989"/>
    </source>
</evidence>
<dbReference type="OrthoDB" id="7632473at2"/>
<keyword evidence="3 5" id="KW-1133">Transmembrane helix</keyword>
<dbReference type="Proteomes" id="UP000253094">
    <property type="component" value="Unassembled WGS sequence"/>
</dbReference>
<feature type="transmembrane region" description="Helical" evidence="5">
    <location>
        <begin position="23"/>
        <end position="45"/>
    </location>
</feature>
<feature type="transmembrane region" description="Helical" evidence="5">
    <location>
        <begin position="57"/>
        <end position="78"/>
    </location>
</feature>
<dbReference type="InterPro" id="IPR010432">
    <property type="entry name" value="RDD"/>
</dbReference>
<comment type="subcellular location">
    <subcellularLocation>
        <location evidence="1">Membrane</location>
        <topology evidence="1">Multi-pass membrane protein</topology>
    </subcellularLocation>
</comment>
<comment type="caution">
    <text evidence="7">The sequence shown here is derived from an EMBL/GenBank/DDBJ whole genome shotgun (WGS) entry which is preliminary data.</text>
</comment>
<evidence type="ECO:0000256" key="5">
    <source>
        <dbReference type="SAM" id="Phobius"/>
    </source>
</evidence>
<evidence type="ECO:0000313" key="8">
    <source>
        <dbReference type="Proteomes" id="UP000253094"/>
    </source>
</evidence>
<protein>
    <recommendedName>
        <fullName evidence="6">RDD domain-containing protein</fullName>
    </recommendedName>
</protein>
<sequence length="176" mass="18151">MTPPVRSSPPAWRARGALLGRRAAATAVDYAAVAVPLALLAVLQVRRGRTGRGSGGARVRVLVAVALTVPVTCGLAAAEATGGTPGKRLLRLQARGRDTQSPPPYAAALLRTALKTAIPWELAHQGVWDLQEGRKRGAALLACAYAALAAQAVMICTPSGRTYPDLLAGTTVAGRD</sequence>
<evidence type="ECO:0000256" key="1">
    <source>
        <dbReference type="ARBA" id="ARBA00004141"/>
    </source>
</evidence>
<dbReference type="AlphaFoldDB" id="A0A367F054"/>
<keyword evidence="2 5" id="KW-0812">Transmembrane</keyword>
<accession>A0A367F054</accession>
<organism evidence="7 8">
    <name type="scientific">Sphaerisporangium album</name>
    <dbReference type="NCBI Taxonomy" id="509200"/>
    <lineage>
        <taxon>Bacteria</taxon>
        <taxon>Bacillati</taxon>
        <taxon>Actinomycetota</taxon>
        <taxon>Actinomycetes</taxon>
        <taxon>Streptosporangiales</taxon>
        <taxon>Streptosporangiaceae</taxon>
        <taxon>Sphaerisporangium</taxon>
    </lineage>
</organism>